<protein>
    <recommendedName>
        <fullName evidence="6">Autophagy-related protein 27</fullName>
    </recommendedName>
</protein>
<evidence type="ECO:0000256" key="3">
    <source>
        <dbReference type="ARBA" id="ARBA00004472"/>
    </source>
</evidence>
<feature type="region of interest" description="Disordered" evidence="18">
    <location>
        <begin position="177"/>
        <end position="223"/>
    </location>
</feature>
<evidence type="ECO:0000256" key="9">
    <source>
        <dbReference type="ARBA" id="ARBA00022729"/>
    </source>
</evidence>
<evidence type="ECO:0000256" key="18">
    <source>
        <dbReference type="SAM" id="MobiDB-lite"/>
    </source>
</evidence>
<evidence type="ECO:0000256" key="5">
    <source>
        <dbReference type="ARBA" id="ARBA00005363"/>
    </source>
</evidence>
<sequence>MAPSTTSQSLLALISLLPLTSWAFDCKDVAASGVHFNFGKLGGPHMVHWEELDEMHEMKYKYNFTVDICNKLKWHKGGSLATECHHGARICAIRETIDTSETNNSTITPIDIAGTYSTSVGRPIDAQFELLRDSKSNSDAGREGIRAELHGGRFPFDDNKNGVDQRAIIEFVCDKERDGLGGGETDDGEREPDDARDEDGDEGEKEGSRLRRRDGEGKGKCEDSDHDLRFCGYELEQPKKGKKVQTLRLEWRTQFACEDAPRDEGTHWGFFTWFIIVLFLATAAYLIFGSWLNYNRYGARGWDLLPHGDTIRDIPYVLKDWGRRVVNSLQGPGSRGGYSAV</sequence>
<feature type="chain" id="PRO_5025601929" description="Autophagy-related protein 27" evidence="20">
    <location>
        <begin position="24"/>
        <end position="341"/>
    </location>
</feature>
<organism evidence="22 23">
    <name type="scientific">Trematosphaeria pertusa</name>
    <dbReference type="NCBI Taxonomy" id="390896"/>
    <lineage>
        <taxon>Eukaryota</taxon>
        <taxon>Fungi</taxon>
        <taxon>Dikarya</taxon>
        <taxon>Ascomycota</taxon>
        <taxon>Pezizomycotina</taxon>
        <taxon>Dothideomycetes</taxon>
        <taxon>Pleosporomycetidae</taxon>
        <taxon>Pleosporales</taxon>
        <taxon>Massarineae</taxon>
        <taxon>Trematosphaeriaceae</taxon>
        <taxon>Trematosphaeria</taxon>
    </lineage>
</organism>
<dbReference type="PANTHER" id="PTHR15071:SF13">
    <property type="entry name" value="AUTOPHAGY-RELATED PROTEIN 27"/>
    <property type="match status" value="1"/>
</dbReference>
<proteinExistence type="inferred from homology"/>
<dbReference type="InterPro" id="IPR044865">
    <property type="entry name" value="MRH_dom"/>
</dbReference>
<dbReference type="OrthoDB" id="29460at2759"/>
<feature type="signal peptide" evidence="20">
    <location>
        <begin position="1"/>
        <end position="23"/>
    </location>
</feature>
<dbReference type="GO" id="GO:0031966">
    <property type="term" value="C:mitochondrial membrane"/>
    <property type="evidence" value="ECO:0007669"/>
    <property type="project" value="UniProtKB-SubCell"/>
</dbReference>
<dbReference type="PANTHER" id="PTHR15071">
    <property type="entry name" value="MANNOSE-6-PHOSPHATE RECEPTOR FAMILY MEMBER"/>
    <property type="match status" value="1"/>
</dbReference>
<dbReference type="Gene3D" id="2.70.130.10">
    <property type="entry name" value="Mannose-6-phosphate receptor binding domain"/>
    <property type="match status" value="1"/>
</dbReference>
<keyword evidence="16" id="KW-1015">Disulfide bond</keyword>
<keyword evidence="9 20" id="KW-0732">Signal</keyword>
<name>A0A6A6IB62_9PLEO</name>
<keyword evidence="10" id="KW-0653">Protein transport</keyword>
<evidence type="ECO:0000313" key="23">
    <source>
        <dbReference type="Proteomes" id="UP000800094"/>
    </source>
</evidence>
<feature type="transmembrane region" description="Helical" evidence="19">
    <location>
        <begin position="268"/>
        <end position="288"/>
    </location>
</feature>
<evidence type="ECO:0000256" key="13">
    <source>
        <dbReference type="ARBA" id="ARBA00023034"/>
    </source>
</evidence>
<dbReference type="GO" id="GO:0006914">
    <property type="term" value="P:autophagy"/>
    <property type="evidence" value="ECO:0007669"/>
    <property type="project" value="UniProtKB-KW"/>
</dbReference>
<keyword evidence="14" id="KW-0496">Mitochondrion</keyword>
<keyword evidence="11 19" id="KW-1133">Transmembrane helix</keyword>
<keyword evidence="13" id="KW-0333">Golgi apparatus</keyword>
<evidence type="ECO:0000256" key="1">
    <source>
        <dbReference type="ARBA" id="ARBA00004304"/>
    </source>
</evidence>
<dbReference type="GO" id="GO:0015031">
    <property type="term" value="P:protein transport"/>
    <property type="evidence" value="ECO:0007669"/>
    <property type="project" value="UniProtKB-KW"/>
</dbReference>
<evidence type="ECO:0000256" key="7">
    <source>
        <dbReference type="ARBA" id="ARBA00022448"/>
    </source>
</evidence>
<evidence type="ECO:0000256" key="12">
    <source>
        <dbReference type="ARBA" id="ARBA00023006"/>
    </source>
</evidence>
<evidence type="ECO:0000256" key="19">
    <source>
        <dbReference type="SAM" id="Phobius"/>
    </source>
</evidence>
<evidence type="ECO:0000256" key="14">
    <source>
        <dbReference type="ARBA" id="ARBA00023128"/>
    </source>
</evidence>
<evidence type="ECO:0000256" key="17">
    <source>
        <dbReference type="ARBA" id="ARBA00023329"/>
    </source>
</evidence>
<feature type="compositionally biased region" description="Acidic residues" evidence="18">
    <location>
        <begin position="184"/>
        <end position="204"/>
    </location>
</feature>
<keyword evidence="17" id="KW-0968">Cytoplasmic vesicle</keyword>
<dbReference type="InterPro" id="IPR009011">
    <property type="entry name" value="Man6P_isomerase_rcpt-bd_dom_sf"/>
</dbReference>
<comment type="similarity">
    <text evidence="5">Belongs to the ATG27 family.</text>
</comment>
<reference evidence="22" key="1">
    <citation type="journal article" date="2020" name="Stud. Mycol.">
        <title>101 Dothideomycetes genomes: a test case for predicting lifestyles and emergence of pathogens.</title>
        <authorList>
            <person name="Haridas S."/>
            <person name="Albert R."/>
            <person name="Binder M."/>
            <person name="Bloem J."/>
            <person name="Labutti K."/>
            <person name="Salamov A."/>
            <person name="Andreopoulos B."/>
            <person name="Baker S."/>
            <person name="Barry K."/>
            <person name="Bills G."/>
            <person name="Bluhm B."/>
            <person name="Cannon C."/>
            <person name="Castanera R."/>
            <person name="Culley D."/>
            <person name="Daum C."/>
            <person name="Ezra D."/>
            <person name="Gonzalez J."/>
            <person name="Henrissat B."/>
            <person name="Kuo A."/>
            <person name="Liang C."/>
            <person name="Lipzen A."/>
            <person name="Lutzoni F."/>
            <person name="Magnuson J."/>
            <person name="Mondo S."/>
            <person name="Nolan M."/>
            <person name="Ohm R."/>
            <person name="Pangilinan J."/>
            <person name="Park H.-J."/>
            <person name="Ramirez L."/>
            <person name="Alfaro M."/>
            <person name="Sun H."/>
            <person name="Tritt A."/>
            <person name="Yoshinaga Y."/>
            <person name="Zwiers L.-H."/>
            <person name="Turgeon B."/>
            <person name="Goodwin S."/>
            <person name="Spatafora J."/>
            <person name="Crous P."/>
            <person name="Grigoriev I."/>
        </authorList>
    </citation>
    <scope>NUCLEOTIDE SEQUENCE</scope>
    <source>
        <strain evidence="22">CBS 122368</strain>
    </source>
</reference>
<dbReference type="EMBL" id="ML987197">
    <property type="protein sequence ID" value="KAF2247162.1"/>
    <property type="molecule type" value="Genomic_DNA"/>
</dbReference>
<evidence type="ECO:0000256" key="11">
    <source>
        <dbReference type="ARBA" id="ARBA00022989"/>
    </source>
</evidence>
<dbReference type="Pfam" id="PF09451">
    <property type="entry name" value="ATG27"/>
    <property type="match status" value="1"/>
</dbReference>
<evidence type="ECO:0000256" key="10">
    <source>
        <dbReference type="ARBA" id="ARBA00022927"/>
    </source>
</evidence>
<dbReference type="PROSITE" id="PS51914">
    <property type="entry name" value="MRH"/>
    <property type="match status" value="1"/>
</dbReference>
<dbReference type="InterPro" id="IPR018939">
    <property type="entry name" value="Autophagy-rel_prot_27"/>
</dbReference>
<keyword evidence="8 19" id="KW-0812">Transmembrane</keyword>
<feature type="domain" description="MRH" evidence="21">
    <location>
        <begin position="24"/>
        <end position="259"/>
    </location>
</feature>
<gene>
    <name evidence="22" type="ORF">BU26DRAFT_429963</name>
</gene>
<feature type="compositionally biased region" description="Basic and acidic residues" evidence="18">
    <location>
        <begin position="205"/>
        <end position="223"/>
    </location>
</feature>
<dbReference type="RefSeq" id="XP_033682166.1">
    <property type="nucleotide sequence ID" value="XM_033823849.1"/>
</dbReference>
<evidence type="ECO:0000256" key="20">
    <source>
        <dbReference type="SAM" id="SignalP"/>
    </source>
</evidence>
<evidence type="ECO:0000256" key="2">
    <source>
        <dbReference type="ARBA" id="ARBA00004358"/>
    </source>
</evidence>
<dbReference type="GO" id="GO:0000139">
    <property type="term" value="C:Golgi membrane"/>
    <property type="evidence" value="ECO:0007669"/>
    <property type="project" value="UniProtKB-SubCell"/>
</dbReference>
<comment type="subcellular location">
    <subcellularLocation>
        <location evidence="2">Cytoplasmic vesicle membrane</location>
        <topology evidence="2">Single-pass type I membrane protein</topology>
    </subcellularLocation>
    <subcellularLocation>
        <location evidence="4">Golgi apparatus membrane</location>
        <topology evidence="4">Single-pass type I membrane protein</topology>
    </subcellularLocation>
    <subcellularLocation>
        <location evidence="1">Mitochondrion membrane</location>
        <topology evidence="1">Single-pass membrane protein</topology>
    </subcellularLocation>
    <subcellularLocation>
        <location evidence="3">Preautophagosomal structure membrane</location>
        <topology evidence="3">Single-pass type I membrane protein</topology>
    </subcellularLocation>
</comment>
<evidence type="ECO:0000256" key="4">
    <source>
        <dbReference type="ARBA" id="ARBA00004614"/>
    </source>
</evidence>
<evidence type="ECO:0000256" key="6">
    <source>
        <dbReference type="ARBA" id="ARBA00013776"/>
    </source>
</evidence>
<evidence type="ECO:0000256" key="16">
    <source>
        <dbReference type="ARBA" id="ARBA00023157"/>
    </source>
</evidence>
<keyword evidence="23" id="KW-1185">Reference proteome</keyword>
<dbReference type="GO" id="GO:0034045">
    <property type="term" value="C:phagophore assembly site membrane"/>
    <property type="evidence" value="ECO:0007669"/>
    <property type="project" value="UniProtKB-SubCell"/>
</dbReference>
<keyword evidence="12" id="KW-0072">Autophagy</keyword>
<evidence type="ECO:0000256" key="8">
    <source>
        <dbReference type="ARBA" id="ARBA00022692"/>
    </source>
</evidence>
<evidence type="ECO:0000313" key="22">
    <source>
        <dbReference type="EMBL" id="KAF2247162.1"/>
    </source>
</evidence>
<keyword evidence="15 19" id="KW-0472">Membrane</keyword>
<accession>A0A6A6IB62</accession>
<evidence type="ECO:0000256" key="15">
    <source>
        <dbReference type="ARBA" id="ARBA00023136"/>
    </source>
</evidence>
<evidence type="ECO:0000259" key="21">
    <source>
        <dbReference type="PROSITE" id="PS51914"/>
    </source>
</evidence>
<keyword evidence="7" id="KW-0813">Transport</keyword>
<dbReference type="Proteomes" id="UP000800094">
    <property type="component" value="Unassembled WGS sequence"/>
</dbReference>
<dbReference type="GO" id="GO:0030659">
    <property type="term" value="C:cytoplasmic vesicle membrane"/>
    <property type="evidence" value="ECO:0007669"/>
    <property type="project" value="UniProtKB-SubCell"/>
</dbReference>
<dbReference type="AlphaFoldDB" id="A0A6A6IB62"/>
<dbReference type="GeneID" id="54577179"/>